<keyword evidence="1" id="KW-0472">Membrane</keyword>
<reference evidence="2 3" key="1">
    <citation type="journal article" date="2017" name="ISME J.">
        <title>Energy and carbon metabolisms in a deep terrestrial subsurface fluid microbial community.</title>
        <authorList>
            <person name="Momper L."/>
            <person name="Jungbluth S.P."/>
            <person name="Lee M.D."/>
            <person name="Amend J.P."/>
        </authorList>
    </citation>
    <scope>NUCLEOTIDE SEQUENCE [LARGE SCALE GENOMIC DNA]</scope>
    <source>
        <strain evidence="2">SURF_5</strain>
    </source>
</reference>
<dbReference type="EMBL" id="QZKU01000113">
    <property type="protein sequence ID" value="RJP17631.1"/>
    <property type="molecule type" value="Genomic_DNA"/>
</dbReference>
<feature type="transmembrane region" description="Helical" evidence="1">
    <location>
        <begin position="108"/>
        <end position="128"/>
    </location>
</feature>
<dbReference type="AlphaFoldDB" id="A0A3A4NQ67"/>
<evidence type="ECO:0000313" key="3">
    <source>
        <dbReference type="Proteomes" id="UP000265882"/>
    </source>
</evidence>
<dbReference type="Proteomes" id="UP000265882">
    <property type="component" value="Unassembled WGS sequence"/>
</dbReference>
<feature type="transmembrane region" description="Helical" evidence="1">
    <location>
        <begin position="83"/>
        <end position="102"/>
    </location>
</feature>
<proteinExistence type="predicted"/>
<evidence type="ECO:0000313" key="2">
    <source>
        <dbReference type="EMBL" id="RJP17631.1"/>
    </source>
</evidence>
<name>A0A3A4NQ67_ABYX5</name>
<organism evidence="2 3">
    <name type="scientific">Abyssobacteria bacterium (strain SURF_5)</name>
    <dbReference type="NCBI Taxonomy" id="2093360"/>
    <lineage>
        <taxon>Bacteria</taxon>
        <taxon>Pseudomonadati</taxon>
        <taxon>Candidatus Hydrogenedentota</taxon>
        <taxon>Candidatus Abyssobacteria</taxon>
    </lineage>
</organism>
<feature type="transmembrane region" description="Helical" evidence="1">
    <location>
        <begin position="36"/>
        <end position="62"/>
    </location>
</feature>
<sequence>MTTVPGGKPEVKIGGWLKEGWQIFKSDVGMFLLASLIYNVIIGTCLGGLILYGPLTCGMCLMALDRMKGGKSDIRRFFKGFDLFSESFLAGFFFFLLVFVGLSLASALIGIIILLLAQVIFLFTFPLIADRRMQFTLFALVLILVHTAGYVLVLGWLITTPIAIAASAAAYRDMFGLAGFPPDQDIVSA</sequence>
<keyword evidence="1" id="KW-0812">Transmembrane</keyword>
<keyword evidence="1" id="KW-1133">Transmembrane helix</keyword>
<evidence type="ECO:0000256" key="1">
    <source>
        <dbReference type="SAM" id="Phobius"/>
    </source>
</evidence>
<feature type="transmembrane region" description="Helical" evidence="1">
    <location>
        <begin position="135"/>
        <end position="158"/>
    </location>
</feature>
<gene>
    <name evidence="2" type="ORF">C4520_16010</name>
</gene>
<comment type="caution">
    <text evidence="2">The sequence shown here is derived from an EMBL/GenBank/DDBJ whole genome shotgun (WGS) entry which is preliminary data.</text>
</comment>
<protein>
    <submittedName>
        <fullName evidence="2">Uncharacterized protein</fullName>
    </submittedName>
</protein>
<accession>A0A3A4NQ67</accession>